<feature type="binding site" evidence="9 11">
    <location>
        <position position="10"/>
    </location>
    <ligand>
        <name>substrate</name>
    </ligand>
</feature>
<dbReference type="UniPathway" id="UPA00070">
    <property type="reaction ID" value="UER00120"/>
</dbReference>
<dbReference type="Proteomes" id="UP000269226">
    <property type="component" value="Chromosome"/>
</dbReference>
<comment type="similarity">
    <text evidence="8 9">Belongs to the OMP decarboxylase family. Type 1 subfamily.</text>
</comment>
<dbReference type="EMBL" id="AP018492">
    <property type="protein sequence ID" value="BBC60912.1"/>
    <property type="molecule type" value="Genomic_DNA"/>
</dbReference>
<name>A0A2Z5Y210_9ENTE</name>
<evidence type="ECO:0000256" key="7">
    <source>
        <dbReference type="ARBA" id="ARBA00049157"/>
    </source>
</evidence>
<feature type="active site" description="For OMPdecase activity" evidence="10">
    <location>
        <position position="62"/>
    </location>
</feature>
<dbReference type="InterPro" id="IPR047596">
    <property type="entry name" value="OMPdecase_bac"/>
</dbReference>
<dbReference type="AlphaFoldDB" id="A0A2Z5Y210"/>
<dbReference type="EC" id="4.1.1.23" evidence="9"/>
<evidence type="ECO:0000256" key="1">
    <source>
        <dbReference type="ARBA" id="ARBA00002356"/>
    </source>
</evidence>
<feature type="binding site" evidence="9 11">
    <location>
        <position position="194"/>
    </location>
    <ligand>
        <name>substrate</name>
    </ligand>
</feature>
<feature type="active site" description="Proton donor" evidence="9">
    <location>
        <position position="62"/>
    </location>
</feature>
<feature type="binding site" evidence="9 11">
    <location>
        <position position="123"/>
    </location>
    <ligand>
        <name>substrate</name>
    </ligand>
</feature>
<evidence type="ECO:0000256" key="10">
    <source>
        <dbReference type="PIRSR" id="PIRSR614732-1"/>
    </source>
</evidence>
<dbReference type="PANTHER" id="PTHR32119">
    <property type="entry name" value="OROTIDINE 5'-PHOSPHATE DECARBOXYLASE"/>
    <property type="match status" value="1"/>
</dbReference>
<dbReference type="RefSeq" id="WP_015694877.1">
    <property type="nucleotide sequence ID" value="NZ_AP018492.1"/>
</dbReference>
<dbReference type="GO" id="GO:0006207">
    <property type="term" value="P:'de novo' pyrimidine nucleobase biosynthetic process"/>
    <property type="evidence" value="ECO:0007669"/>
    <property type="project" value="InterPro"/>
</dbReference>
<feature type="binding site" evidence="9 11">
    <location>
        <position position="215"/>
    </location>
    <ligand>
        <name>substrate</name>
    </ligand>
</feature>
<feature type="binding site" evidence="9 11">
    <location>
        <position position="185"/>
    </location>
    <ligand>
        <name>substrate</name>
    </ligand>
</feature>
<feature type="active site" description="For OMPdecase activity" evidence="10">
    <location>
        <position position="65"/>
    </location>
</feature>
<feature type="binding site" evidence="9">
    <location>
        <begin position="60"/>
        <end position="69"/>
    </location>
    <ligand>
        <name>substrate</name>
    </ligand>
</feature>
<reference evidence="14 15" key="1">
    <citation type="submission" date="2018-01" db="EMBL/GenBank/DDBJ databases">
        <title>Whole genome sequence of Melissococcus plutonius DAT561.</title>
        <authorList>
            <person name="Okumura K."/>
            <person name="Takamatsu D."/>
            <person name="Okura M."/>
        </authorList>
    </citation>
    <scope>NUCLEOTIDE SEQUENCE [LARGE SCALE GENOMIC DNA]</scope>
    <source>
        <strain evidence="14 15">DAT561</strain>
    </source>
</reference>
<feature type="binding site" evidence="9 11">
    <location>
        <position position="33"/>
    </location>
    <ligand>
        <name>substrate</name>
    </ligand>
</feature>
<dbReference type="InterPro" id="IPR011060">
    <property type="entry name" value="RibuloseP-bd_barrel"/>
</dbReference>
<dbReference type="InterPro" id="IPR013785">
    <property type="entry name" value="Aldolase_TIM"/>
</dbReference>
<evidence type="ECO:0000256" key="4">
    <source>
        <dbReference type="ARBA" id="ARBA00022793"/>
    </source>
</evidence>
<sequence>MNTRPIIALDFPNQQEVETFLNGFPKQEKLFIKIGMELYYQEGPKIVHWLKQQGHSIFLDLKLHDIPNTVEKAMYGLAKLGVDLTCVHAAGGIQMMSAAINGLENGTPTGQKRPMLLAITQLTSTTEEKMHKEQLIEVPLQESVIHYAKCAQQAGLDGVVSSALEVKNIKKATKPEFICLSPGIRPKGSKIGDQKRIVTPHKAHQLGSDFIVVGRPITQSSMPYETYVEIKKEWDGGSETCQ</sequence>
<keyword evidence="6 9" id="KW-0456">Lyase</keyword>
<evidence type="ECO:0000256" key="5">
    <source>
        <dbReference type="ARBA" id="ARBA00022975"/>
    </source>
</evidence>
<organism evidence="14 15">
    <name type="scientific">Melissococcus plutonius</name>
    <dbReference type="NCBI Taxonomy" id="33970"/>
    <lineage>
        <taxon>Bacteria</taxon>
        <taxon>Bacillati</taxon>
        <taxon>Bacillota</taxon>
        <taxon>Bacilli</taxon>
        <taxon>Lactobacillales</taxon>
        <taxon>Enterococcaceae</taxon>
        <taxon>Melissococcus</taxon>
    </lineage>
</organism>
<dbReference type="Pfam" id="PF00215">
    <property type="entry name" value="OMPdecase"/>
    <property type="match status" value="1"/>
</dbReference>
<dbReference type="InterPro" id="IPR001754">
    <property type="entry name" value="OMPdeCOase_dom"/>
</dbReference>
<evidence type="ECO:0000256" key="12">
    <source>
        <dbReference type="RuleBase" id="RU000512"/>
    </source>
</evidence>
<evidence type="ECO:0000256" key="6">
    <source>
        <dbReference type="ARBA" id="ARBA00023239"/>
    </source>
</evidence>
<dbReference type="GeneID" id="57043346"/>
<dbReference type="PROSITE" id="PS00156">
    <property type="entry name" value="OMPDECASE"/>
    <property type="match status" value="1"/>
</dbReference>
<comment type="subunit">
    <text evidence="3 9">Homodimer.</text>
</comment>
<comment type="function">
    <text evidence="1 9">Catalyzes the decarboxylation of orotidine 5'-monophosphate (OMP) to uridine 5'-monophosphate (UMP).</text>
</comment>
<dbReference type="CDD" id="cd04725">
    <property type="entry name" value="OMP_decarboxylase_like"/>
    <property type="match status" value="1"/>
</dbReference>
<evidence type="ECO:0000313" key="15">
    <source>
        <dbReference type="Proteomes" id="UP000269226"/>
    </source>
</evidence>
<dbReference type="GO" id="GO:0004590">
    <property type="term" value="F:orotidine-5'-phosphate decarboxylase activity"/>
    <property type="evidence" value="ECO:0007669"/>
    <property type="project" value="UniProtKB-UniRule"/>
</dbReference>
<protein>
    <recommendedName>
        <fullName evidence="9">Orotidine 5'-phosphate decarboxylase</fullName>
        <ecNumber evidence="9">4.1.1.23</ecNumber>
    </recommendedName>
    <alternativeName>
        <fullName evidence="9">OMP decarboxylase</fullName>
        <shortName evidence="9">OMPDCase</shortName>
        <shortName evidence="9">OMPdecase</shortName>
    </alternativeName>
</protein>
<dbReference type="Gene3D" id="3.20.20.70">
    <property type="entry name" value="Aldolase class I"/>
    <property type="match status" value="1"/>
</dbReference>
<dbReference type="SMART" id="SM00934">
    <property type="entry name" value="OMPdecase"/>
    <property type="match status" value="1"/>
</dbReference>
<accession>A0A2Z5Y210</accession>
<dbReference type="PANTHER" id="PTHR32119:SF2">
    <property type="entry name" value="OROTIDINE 5'-PHOSPHATE DECARBOXYLASE"/>
    <property type="match status" value="1"/>
</dbReference>
<evidence type="ECO:0000256" key="8">
    <source>
        <dbReference type="ARBA" id="ARBA00061012"/>
    </source>
</evidence>
<proteinExistence type="inferred from homology"/>
<dbReference type="GO" id="GO:0044205">
    <property type="term" value="P:'de novo' UMP biosynthetic process"/>
    <property type="evidence" value="ECO:0007669"/>
    <property type="project" value="UniProtKB-UniRule"/>
</dbReference>
<dbReference type="FunFam" id="3.20.20.70:FF:000015">
    <property type="entry name" value="Orotidine 5'-phosphate decarboxylase"/>
    <property type="match status" value="1"/>
</dbReference>
<keyword evidence="5 9" id="KW-0665">Pyrimidine biosynthesis</keyword>
<evidence type="ECO:0000313" key="14">
    <source>
        <dbReference type="EMBL" id="BBC60912.1"/>
    </source>
</evidence>
<dbReference type="SUPFAM" id="SSF51366">
    <property type="entry name" value="Ribulose-phoshate binding barrel"/>
    <property type="match status" value="1"/>
</dbReference>
<evidence type="ECO:0000256" key="3">
    <source>
        <dbReference type="ARBA" id="ARBA00011738"/>
    </source>
</evidence>
<gene>
    <name evidence="9" type="primary">pyrF</name>
    <name evidence="14" type="ORF">DAT561_0798</name>
</gene>
<feature type="domain" description="Orotidine 5'-phosphate decarboxylase" evidence="13">
    <location>
        <begin position="4"/>
        <end position="230"/>
    </location>
</feature>
<evidence type="ECO:0000256" key="2">
    <source>
        <dbReference type="ARBA" id="ARBA00004861"/>
    </source>
</evidence>
<keyword evidence="4 9" id="KW-0210">Decarboxylase</keyword>
<dbReference type="NCBIfam" id="NF001273">
    <property type="entry name" value="PRK00230.1"/>
    <property type="match status" value="1"/>
</dbReference>
<dbReference type="NCBIfam" id="TIGR01740">
    <property type="entry name" value="pyrF"/>
    <property type="match status" value="1"/>
</dbReference>
<evidence type="ECO:0000259" key="13">
    <source>
        <dbReference type="SMART" id="SM00934"/>
    </source>
</evidence>
<feature type="active site" description="For OMPdecase activity" evidence="10">
    <location>
        <position position="60"/>
    </location>
</feature>
<dbReference type="HAMAP" id="MF_01200_B">
    <property type="entry name" value="OMPdecase_type1_B"/>
    <property type="match status" value="1"/>
</dbReference>
<comment type="catalytic activity">
    <reaction evidence="7 9 12">
        <text>orotidine 5'-phosphate + H(+) = UMP + CO2</text>
        <dbReference type="Rhea" id="RHEA:11596"/>
        <dbReference type="ChEBI" id="CHEBI:15378"/>
        <dbReference type="ChEBI" id="CHEBI:16526"/>
        <dbReference type="ChEBI" id="CHEBI:57538"/>
        <dbReference type="ChEBI" id="CHEBI:57865"/>
        <dbReference type="EC" id="4.1.1.23"/>
    </reaction>
</comment>
<evidence type="ECO:0000256" key="11">
    <source>
        <dbReference type="PIRSR" id="PIRSR614732-2"/>
    </source>
</evidence>
<dbReference type="InterPro" id="IPR018089">
    <property type="entry name" value="OMPdecase_AS"/>
</dbReference>
<dbReference type="InterPro" id="IPR014732">
    <property type="entry name" value="OMPdecase"/>
</dbReference>
<evidence type="ECO:0000256" key="9">
    <source>
        <dbReference type="HAMAP-Rule" id="MF_01200"/>
    </source>
</evidence>
<dbReference type="GO" id="GO:0005829">
    <property type="term" value="C:cytosol"/>
    <property type="evidence" value="ECO:0007669"/>
    <property type="project" value="TreeGrafter"/>
</dbReference>
<feature type="binding site" evidence="9 11">
    <location>
        <position position="214"/>
    </location>
    <ligand>
        <name>substrate</name>
    </ligand>
</feature>
<comment type="pathway">
    <text evidence="2 9 12">Pyrimidine metabolism; UMP biosynthesis via de novo pathway; UMP from orotate: step 2/2.</text>
</comment>